<dbReference type="Proteomes" id="UP001438008">
    <property type="component" value="Unassembled WGS sequence"/>
</dbReference>
<keyword evidence="3" id="KW-1185">Reference proteome</keyword>
<reference evidence="2 3" key="1">
    <citation type="submission" date="2024-03" db="EMBL/GenBank/DDBJ databases">
        <title>Human intestinal bacterial collection.</title>
        <authorList>
            <person name="Pauvert C."/>
            <person name="Hitch T.C.A."/>
            <person name="Clavel T."/>
        </authorList>
    </citation>
    <scope>NUCLEOTIDE SEQUENCE [LARGE SCALE GENOMIC DNA]</scope>
    <source>
        <strain evidence="2 3">CLA-AA-H132</strain>
    </source>
</reference>
<dbReference type="PANTHER" id="PTHR37817:SF1">
    <property type="entry name" value="N-ACETYLTRANSFERASE EIS"/>
    <property type="match status" value="1"/>
</dbReference>
<keyword evidence="2" id="KW-0012">Acyltransferase</keyword>
<dbReference type="InterPro" id="IPR036527">
    <property type="entry name" value="SCP2_sterol-bd_dom_sf"/>
</dbReference>
<dbReference type="SUPFAM" id="SSF55718">
    <property type="entry name" value="SCP-like"/>
    <property type="match status" value="1"/>
</dbReference>
<dbReference type="GO" id="GO:0016746">
    <property type="term" value="F:acyltransferase activity"/>
    <property type="evidence" value="ECO:0007669"/>
    <property type="project" value="UniProtKB-KW"/>
</dbReference>
<dbReference type="Pfam" id="PF13527">
    <property type="entry name" value="Acetyltransf_9"/>
    <property type="match status" value="1"/>
</dbReference>
<sequence length="286" mass="32742">MEKQELKTQKLEVRYLKDDERIRSRELYEEVFVEDADGFSELYYKIKARDNRILVAENDGAIVSMLHRNPYTFRFRGASVPADYIVAVATKVTCRHQGLMRALLTKALQDMYADGRPFTFLMPADEAIYTPFDFRLMGNDDEEGLAAQGSEELEEDYELFVEKDEAYQKRHIDWPEWETTPMMLRLVDAAKFVGKIGAEEPQSLIVRVTDPILPENDGVFCWSFTEDSSRLTRSGAEPEFTISIADLGSFLFGMLGAEELPGITKTAFQKLEQVRVVDGVYINELV</sequence>
<dbReference type="PROSITE" id="PS51186">
    <property type="entry name" value="GNAT"/>
    <property type="match status" value="1"/>
</dbReference>
<name>A0ABV1FCP3_9FIRM</name>
<dbReference type="EC" id="2.3.1.-" evidence="2"/>
<dbReference type="Gene3D" id="3.40.630.30">
    <property type="match status" value="1"/>
</dbReference>
<comment type="caution">
    <text evidence="2">The sequence shown here is derived from an EMBL/GenBank/DDBJ whole genome shotgun (WGS) entry which is preliminary data.</text>
</comment>
<evidence type="ECO:0000313" key="3">
    <source>
        <dbReference type="Proteomes" id="UP001438008"/>
    </source>
</evidence>
<proteinExistence type="predicted"/>
<gene>
    <name evidence="2" type="ORF">WMO29_01290</name>
</gene>
<dbReference type="Gene3D" id="3.30.1050.10">
    <property type="entry name" value="SCP2 sterol-binding domain"/>
    <property type="match status" value="1"/>
</dbReference>
<dbReference type="InterPro" id="IPR051554">
    <property type="entry name" value="Acetyltransferase_Eis"/>
</dbReference>
<dbReference type="Pfam" id="PF13530">
    <property type="entry name" value="SCP2_2"/>
    <property type="match status" value="1"/>
</dbReference>
<evidence type="ECO:0000259" key="1">
    <source>
        <dbReference type="PROSITE" id="PS51186"/>
    </source>
</evidence>
<keyword evidence="2" id="KW-0808">Transferase</keyword>
<dbReference type="InterPro" id="IPR016181">
    <property type="entry name" value="Acyl_CoA_acyltransferase"/>
</dbReference>
<dbReference type="InterPro" id="IPR000182">
    <property type="entry name" value="GNAT_dom"/>
</dbReference>
<protein>
    <submittedName>
        <fullName evidence="2">GNAT family N-acetyltransferase</fullName>
        <ecNumber evidence="2">2.3.1.-</ecNumber>
    </submittedName>
</protein>
<dbReference type="CDD" id="cd04301">
    <property type="entry name" value="NAT_SF"/>
    <property type="match status" value="1"/>
</dbReference>
<accession>A0ABV1FCP3</accession>
<dbReference type="RefSeq" id="WP_349163419.1">
    <property type="nucleotide sequence ID" value="NZ_JBBMFE010000001.1"/>
</dbReference>
<dbReference type="PANTHER" id="PTHR37817">
    <property type="entry name" value="N-ACETYLTRANSFERASE EIS"/>
    <property type="match status" value="1"/>
</dbReference>
<dbReference type="InterPro" id="IPR025559">
    <property type="entry name" value="Eis_dom"/>
</dbReference>
<organism evidence="2 3">
    <name type="scientific">Laedolimicola intestinihominis</name>
    <dbReference type="NCBI Taxonomy" id="3133166"/>
    <lineage>
        <taxon>Bacteria</taxon>
        <taxon>Bacillati</taxon>
        <taxon>Bacillota</taxon>
        <taxon>Clostridia</taxon>
        <taxon>Lachnospirales</taxon>
        <taxon>Lachnospiraceae</taxon>
        <taxon>Laedolimicola</taxon>
    </lineage>
</organism>
<evidence type="ECO:0000313" key="2">
    <source>
        <dbReference type="EMBL" id="MEQ2471138.1"/>
    </source>
</evidence>
<dbReference type="EMBL" id="JBBMFE010000001">
    <property type="protein sequence ID" value="MEQ2471138.1"/>
    <property type="molecule type" value="Genomic_DNA"/>
</dbReference>
<feature type="domain" description="N-acetyltransferase" evidence="1">
    <location>
        <begin position="11"/>
        <end position="167"/>
    </location>
</feature>
<dbReference type="SUPFAM" id="SSF55729">
    <property type="entry name" value="Acyl-CoA N-acyltransferases (Nat)"/>
    <property type="match status" value="1"/>
</dbReference>